<dbReference type="EMBL" id="CP013140">
    <property type="protein sequence ID" value="ALN60863.1"/>
    <property type="molecule type" value="Genomic_DNA"/>
</dbReference>
<protein>
    <submittedName>
        <fullName evidence="2">Uncharacterized protein</fullName>
    </submittedName>
</protein>
<sequence length="199" mass="22770">MRFARGEAFMSTPQRRGDDKESEMGPLVTKSNADLRALGNRIERLLMSTVSAFEAEVKMKLYGCYGLSHLLASHCMGHQTGRCDPEVISWMAEGCGYELDPLELAIEESDEWFKRRLMPSEFSANELTLRALLTHIHRYLEGDEPEYSALPVAELDRLMQRVRLLEVWELRDAGYQKALCAALKNLQRARDAAEYEPRN</sequence>
<accession>A0A0S2DRD3</accession>
<feature type="region of interest" description="Disordered" evidence="1">
    <location>
        <begin position="1"/>
        <end position="26"/>
    </location>
</feature>
<dbReference type="Proteomes" id="UP000061569">
    <property type="component" value="Chromosome"/>
</dbReference>
<evidence type="ECO:0000313" key="2">
    <source>
        <dbReference type="EMBL" id="ALN60863.1"/>
    </source>
</evidence>
<gene>
    <name evidence="2" type="ORF">GLE_5522</name>
</gene>
<evidence type="ECO:0000313" key="3">
    <source>
        <dbReference type="Proteomes" id="UP000061569"/>
    </source>
</evidence>
<evidence type="ECO:0000256" key="1">
    <source>
        <dbReference type="SAM" id="MobiDB-lite"/>
    </source>
</evidence>
<dbReference type="KEGG" id="lez:GLE_5522"/>
<reference evidence="2 3" key="1">
    <citation type="submission" date="2015-11" db="EMBL/GenBank/DDBJ databases">
        <title>Genome sequences of Lysobacter enzymogenes strain C3 and Lysobacter antibioticus ATCC 29479.</title>
        <authorList>
            <person name="Kobayashi D.Y."/>
        </authorList>
    </citation>
    <scope>NUCLEOTIDE SEQUENCE [LARGE SCALE GENOMIC DNA]</scope>
    <source>
        <strain evidence="2 3">C3</strain>
    </source>
</reference>
<organism evidence="2 3">
    <name type="scientific">Lysobacter enzymogenes</name>
    <dbReference type="NCBI Taxonomy" id="69"/>
    <lineage>
        <taxon>Bacteria</taxon>
        <taxon>Pseudomonadati</taxon>
        <taxon>Pseudomonadota</taxon>
        <taxon>Gammaproteobacteria</taxon>
        <taxon>Lysobacterales</taxon>
        <taxon>Lysobacteraceae</taxon>
        <taxon>Lysobacter</taxon>
    </lineage>
</organism>
<dbReference type="AlphaFoldDB" id="A0A0S2DRD3"/>
<dbReference type="STRING" id="69.GLE_5522"/>
<name>A0A0S2DRD3_LYSEN</name>
<dbReference type="PATRIC" id="fig|69.6.peg.5437"/>
<proteinExistence type="predicted"/>